<accession>A0A917H722</accession>
<dbReference type="InterPro" id="IPR011048">
    <property type="entry name" value="Haem_d1_sf"/>
</dbReference>
<protein>
    <recommendedName>
        <fullName evidence="5">6-phosphogluconolactonase</fullName>
    </recommendedName>
</protein>
<dbReference type="SUPFAM" id="SSF51004">
    <property type="entry name" value="C-terminal (heme d1) domain of cytochrome cd1-nitrite reductase"/>
    <property type="match status" value="1"/>
</dbReference>
<dbReference type="Gene3D" id="2.130.10.10">
    <property type="entry name" value="YVTN repeat-like/Quinoprotein amine dehydrogenase"/>
    <property type="match status" value="1"/>
</dbReference>
<evidence type="ECO:0000256" key="2">
    <source>
        <dbReference type="ARBA" id="ARBA00022526"/>
    </source>
</evidence>
<dbReference type="Proteomes" id="UP000647241">
    <property type="component" value="Unassembled WGS sequence"/>
</dbReference>
<gene>
    <name evidence="3" type="ORF">GCM10011585_09590</name>
</gene>
<comment type="similarity">
    <text evidence="1">Belongs to the cycloisomerase 2 family.</text>
</comment>
<dbReference type="PANTHER" id="PTHR30344">
    <property type="entry name" value="6-PHOSPHOGLUCONOLACTONASE-RELATED"/>
    <property type="match status" value="1"/>
</dbReference>
<dbReference type="InterPro" id="IPR006311">
    <property type="entry name" value="TAT_signal"/>
</dbReference>
<dbReference type="EMBL" id="BMGT01000001">
    <property type="protein sequence ID" value="GGG69591.1"/>
    <property type="molecule type" value="Genomic_DNA"/>
</dbReference>
<reference evidence="3" key="1">
    <citation type="journal article" date="2014" name="Int. J. Syst. Evol. Microbiol.">
        <title>Complete genome sequence of Corynebacterium casei LMG S-19264T (=DSM 44701T), isolated from a smear-ripened cheese.</title>
        <authorList>
            <consortium name="US DOE Joint Genome Institute (JGI-PGF)"/>
            <person name="Walter F."/>
            <person name="Albersmeier A."/>
            <person name="Kalinowski J."/>
            <person name="Ruckert C."/>
        </authorList>
    </citation>
    <scope>NUCLEOTIDE SEQUENCE</scope>
    <source>
        <strain evidence="3">CGMCC 1.12997</strain>
    </source>
</reference>
<dbReference type="AlphaFoldDB" id="A0A917H722"/>
<keyword evidence="4" id="KW-1185">Reference proteome</keyword>
<evidence type="ECO:0000313" key="3">
    <source>
        <dbReference type="EMBL" id="GGG69591.1"/>
    </source>
</evidence>
<dbReference type="Pfam" id="PF10282">
    <property type="entry name" value="Lactonase"/>
    <property type="match status" value="1"/>
</dbReference>
<dbReference type="RefSeq" id="WP_263369065.1">
    <property type="nucleotide sequence ID" value="NZ_JAGSYJ010000001.1"/>
</dbReference>
<keyword evidence="2" id="KW-0119">Carbohydrate metabolism</keyword>
<evidence type="ECO:0000313" key="4">
    <source>
        <dbReference type="Proteomes" id="UP000647241"/>
    </source>
</evidence>
<keyword evidence="2" id="KW-0313">Glucose metabolism</keyword>
<name>A0A917H722_9BACT</name>
<organism evidence="3 4">
    <name type="scientific">Edaphobacter dinghuensis</name>
    <dbReference type="NCBI Taxonomy" id="1560005"/>
    <lineage>
        <taxon>Bacteria</taxon>
        <taxon>Pseudomonadati</taxon>
        <taxon>Acidobacteriota</taxon>
        <taxon>Terriglobia</taxon>
        <taxon>Terriglobales</taxon>
        <taxon>Acidobacteriaceae</taxon>
        <taxon>Edaphobacter</taxon>
    </lineage>
</organism>
<proteinExistence type="inferred from homology"/>
<dbReference type="InterPro" id="IPR015943">
    <property type="entry name" value="WD40/YVTN_repeat-like_dom_sf"/>
</dbReference>
<evidence type="ECO:0000256" key="1">
    <source>
        <dbReference type="ARBA" id="ARBA00005564"/>
    </source>
</evidence>
<comment type="caution">
    <text evidence="3">The sequence shown here is derived from an EMBL/GenBank/DDBJ whole genome shotgun (WGS) entry which is preliminary data.</text>
</comment>
<sequence length="418" mass="44452">MATEDLVKHIGMNETFSRRGFLKGAAALSIAHSVSAMAETSEGDSRKGRTFAYAGCYTGAVGDGSNGKGIYLFEMDPHTGALSLLKLAAEAASPSWLSLDPSGRYLYAANEITNFDGTNGSVSAYAVDRTSGDLRLINTVSSEGGGPAYLTTDADGKYVFVANYAGGSIAVFPILADGSLGRACDVHRDSGLVGSTTPTNAPPGSFAWSGHDAPHAHMILADPKNRFVLHTDLGQDRIYVHRFDQSKGKLSPAATPFISLPTGDGPRHLAFHPNSRWLYSIQEEASTLTFFHYDPSTGSLAPQQTISTLPSRFTGTSFASGVRVSADGRFLYAANRLHDTIAVFSIESDGSLKYLGEVSTMGDYPNQFNIDPSGRFLYACNRKSDVITAFSIDRDTGLLTFTGHYTPVGSASCIVFAG</sequence>
<dbReference type="FunFam" id="2.130.10.10:FF:000306">
    <property type="entry name" value="3-carboxymuconate cyclase"/>
    <property type="match status" value="1"/>
</dbReference>
<dbReference type="GO" id="GO:0005829">
    <property type="term" value="C:cytosol"/>
    <property type="evidence" value="ECO:0007669"/>
    <property type="project" value="TreeGrafter"/>
</dbReference>
<dbReference type="PROSITE" id="PS51318">
    <property type="entry name" value="TAT"/>
    <property type="match status" value="1"/>
</dbReference>
<dbReference type="PANTHER" id="PTHR30344:SF1">
    <property type="entry name" value="6-PHOSPHOGLUCONOLACTONASE"/>
    <property type="match status" value="1"/>
</dbReference>
<evidence type="ECO:0008006" key="5">
    <source>
        <dbReference type="Google" id="ProtNLM"/>
    </source>
</evidence>
<dbReference type="InterPro" id="IPR050282">
    <property type="entry name" value="Cycloisomerase_2"/>
</dbReference>
<reference evidence="3" key="2">
    <citation type="submission" date="2020-09" db="EMBL/GenBank/DDBJ databases">
        <authorList>
            <person name="Sun Q."/>
            <person name="Zhou Y."/>
        </authorList>
    </citation>
    <scope>NUCLEOTIDE SEQUENCE</scope>
    <source>
        <strain evidence="3">CGMCC 1.12997</strain>
    </source>
</reference>
<dbReference type="GO" id="GO:0017057">
    <property type="term" value="F:6-phosphogluconolactonase activity"/>
    <property type="evidence" value="ECO:0007669"/>
    <property type="project" value="TreeGrafter"/>
</dbReference>
<dbReference type="InterPro" id="IPR019405">
    <property type="entry name" value="Lactonase_7-beta_prop"/>
</dbReference>
<dbReference type="GO" id="GO:0006006">
    <property type="term" value="P:glucose metabolic process"/>
    <property type="evidence" value="ECO:0007669"/>
    <property type="project" value="UniProtKB-KW"/>
</dbReference>